<dbReference type="EMBL" id="WSZM01000101">
    <property type="protein sequence ID" value="KAF4042451.1"/>
    <property type="molecule type" value="Genomic_DNA"/>
</dbReference>
<evidence type="ECO:0000313" key="3">
    <source>
        <dbReference type="Proteomes" id="UP000602510"/>
    </source>
</evidence>
<organism evidence="2 3">
    <name type="scientific">Phytophthora infestans</name>
    <name type="common">Potato late blight agent</name>
    <name type="synonym">Botrytis infestans</name>
    <dbReference type="NCBI Taxonomy" id="4787"/>
    <lineage>
        <taxon>Eukaryota</taxon>
        <taxon>Sar</taxon>
        <taxon>Stramenopiles</taxon>
        <taxon>Oomycota</taxon>
        <taxon>Peronosporomycetes</taxon>
        <taxon>Peronosporales</taxon>
        <taxon>Peronosporaceae</taxon>
        <taxon>Phytophthora</taxon>
    </lineage>
</organism>
<accession>A0A833SKM4</accession>
<feature type="region of interest" description="Disordered" evidence="1">
    <location>
        <begin position="96"/>
        <end position="126"/>
    </location>
</feature>
<feature type="region of interest" description="Disordered" evidence="1">
    <location>
        <begin position="43"/>
        <end position="80"/>
    </location>
</feature>
<name>A0A833SKM4_PHYIN</name>
<protein>
    <submittedName>
        <fullName evidence="2">Uncharacterized protein</fullName>
    </submittedName>
</protein>
<feature type="region of interest" description="Disordered" evidence="1">
    <location>
        <begin position="1"/>
        <end position="25"/>
    </location>
</feature>
<evidence type="ECO:0000256" key="1">
    <source>
        <dbReference type="SAM" id="MobiDB-lite"/>
    </source>
</evidence>
<comment type="caution">
    <text evidence="2">The sequence shown here is derived from an EMBL/GenBank/DDBJ whole genome shotgun (WGS) entry which is preliminary data.</text>
</comment>
<reference evidence="2" key="1">
    <citation type="submission" date="2020-04" db="EMBL/GenBank/DDBJ databases">
        <title>Hybrid Assembly of Korean Phytophthora infestans isolates.</title>
        <authorList>
            <person name="Prokchorchik M."/>
            <person name="Lee Y."/>
            <person name="Seo J."/>
            <person name="Cho J.-H."/>
            <person name="Park Y.-E."/>
            <person name="Jang D.-C."/>
            <person name="Im J.-S."/>
            <person name="Choi J.-G."/>
            <person name="Park H.-J."/>
            <person name="Lee G.-B."/>
            <person name="Lee Y.-G."/>
            <person name="Hong S.-Y."/>
            <person name="Cho K."/>
            <person name="Sohn K.H."/>
        </authorList>
    </citation>
    <scope>NUCLEOTIDE SEQUENCE</scope>
    <source>
        <strain evidence="2">KR_1_A1</strain>
    </source>
</reference>
<evidence type="ECO:0000313" key="2">
    <source>
        <dbReference type="EMBL" id="KAF4042451.1"/>
    </source>
</evidence>
<proteinExistence type="predicted"/>
<dbReference type="Proteomes" id="UP000602510">
    <property type="component" value="Unassembled WGS sequence"/>
</dbReference>
<keyword evidence="3" id="KW-1185">Reference proteome</keyword>
<gene>
    <name evidence="2" type="ORF">GN244_ATG05347</name>
</gene>
<feature type="compositionally biased region" description="Polar residues" evidence="1">
    <location>
        <begin position="61"/>
        <end position="72"/>
    </location>
</feature>
<dbReference type="AlphaFoldDB" id="A0A833SKM4"/>
<feature type="compositionally biased region" description="Basic residues" evidence="1">
    <location>
        <begin position="117"/>
        <end position="126"/>
    </location>
</feature>
<sequence length="126" mass="13620">MIAENAGTEAVAADSDTEEKRAPPADYVAATEGVIVGRVERQAATATAVPDRPVKQRRGTLATSLSNGSTTAGRRRYRPAEDEVAAVRGIPVPEVREQREERSKVLRVQFGADSRERNRKLSGPHA</sequence>